<dbReference type="EMBL" id="CAGKOT010000012">
    <property type="protein sequence ID" value="CAB5358272.1"/>
    <property type="molecule type" value="Genomic_DNA"/>
</dbReference>
<proteinExistence type="predicted"/>
<protein>
    <recommendedName>
        <fullName evidence="3">Transposable element tc3 transposase</fullName>
    </recommendedName>
</protein>
<organism evidence="1 2">
    <name type="scientific">Rhizophagus irregularis</name>
    <dbReference type="NCBI Taxonomy" id="588596"/>
    <lineage>
        <taxon>Eukaryota</taxon>
        <taxon>Fungi</taxon>
        <taxon>Fungi incertae sedis</taxon>
        <taxon>Mucoromycota</taxon>
        <taxon>Glomeromycotina</taxon>
        <taxon>Glomeromycetes</taxon>
        <taxon>Glomerales</taxon>
        <taxon>Glomeraceae</taxon>
        <taxon>Rhizophagus</taxon>
    </lineage>
</organism>
<dbReference type="Proteomes" id="UP000684084">
    <property type="component" value="Unassembled WGS sequence"/>
</dbReference>
<dbReference type="AlphaFoldDB" id="A0A915Z1T7"/>
<reference evidence="1" key="1">
    <citation type="submission" date="2020-05" db="EMBL/GenBank/DDBJ databases">
        <authorList>
            <person name="Rincon C."/>
            <person name="Sanders R I."/>
            <person name="Robbins C."/>
            <person name="Chaturvedi A."/>
        </authorList>
    </citation>
    <scope>NUCLEOTIDE SEQUENCE</scope>
    <source>
        <strain evidence="1">CHB12</strain>
    </source>
</reference>
<dbReference type="OrthoDB" id="2434594at2759"/>
<accession>A0A915Z1T7</accession>
<evidence type="ECO:0000313" key="2">
    <source>
        <dbReference type="Proteomes" id="UP000684084"/>
    </source>
</evidence>
<sequence>MQKDFIESIGKEVSKGTVRRTRYEMGTIDVQKTSHKRKIRLFWARESRFWTINDWKKFVWSDESRFTLFQSDKKFMYGSLPKESLAVNCLVPTIKHGRGGIGVLVGMIWPSARQRANTYKFNDTAQLPWPRQSPYLNPIEHMWDELERRIRARTNSPKNLGEIESLLQECWSQIQCEMYQKLVESMNR</sequence>
<evidence type="ECO:0000313" key="1">
    <source>
        <dbReference type="EMBL" id="CAB5358272.1"/>
    </source>
</evidence>
<name>A0A915Z1T7_9GLOM</name>
<gene>
    <name evidence="1" type="ORF">CHRIB12_LOCUS7235</name>
</gene>
<comment type="caution">
    <text evidence="1">The sequence shown here is derived from an EMBL/GenBank/DDBJ whole genome shotgun (WGS) entry which is preliminary data.</text>
</comment>
<evidence type="ECO:0008006" key="3">
    <source>
        <dbReference type="Google" id="ProtNLM"/>
    </source>
</evidence>